<feature type="domain" description="DUF7704" evidence="2">
    <location>
        <begin position="12"/>
        <end position="150"/>
    </location>
</feature>
<proteinExistence type="predicted"/>
<dbReference type="EMBL" id="JAJTJA010000010">
    <property type="protein sequence ID" value="KAH8692736.1"/>
    <property type="molecule type" value="Genomic_DNA"/>
</dbReference>
<dbReference type="Pfam" id="PF24803">
    <property type="entry name" value="DUF7704"/>
    <property type="match status" value="1"/>
</dbReference>
<keyword evidence="1" id="KW-0472">Membrane</keyword>
<feature type="transmembrane region" description="Helical" evidence="1">
    <location>
        <begin position="59"/>
        <end position="83"/>
    </location>
</feature>
<dbReference type="RefSeq" id="XP_046068609.1">
    <property type="nucleotide sequence ID" value="XM_046216878.1"/>
</dbReference>
<accession>A0AAD4KNW7</accession>
<feature type="transmembrane region" description="Helical" evidence="1">
    <location>
        <begin position="134"/>
        <end position="151"/>
    </location>
</feature>
<reference evidence="3" key="1">
    <citation type="submission" date="2021-12" db="EMBL/GenBank/DDBJ databases">
        <title>Convergent genome expansion in fungi linked to evolution of root-endophyte symbiosis.</title>
        <authorList>
            <consortium name="DOE Joint Genome Institute"/>
            <person name="Ke Y.-H."/>
            <person name="Bonito G."/>
            <person name="Liao H.-L."/>
            <person name="Looney B."/>
            <person name="Rojas-Flechas A."/>
            <person name="Nash J."/>
            <person name="Hameed K."/>
            <person name="Schadt C."/>
            <person name="Martin F."/>
            <person name="Crous P.W."/>
            <person name="Miettinen O."/>
            <person name="Magnuson J.K."/>
            <person name="Labbe J."/>
            <person name="Jacobson D."/>
            <person name="Doktycz M.J."/>
            <person name="Veneault-Fourrey C."/>
            <person name="Kuo A."/>
            <person name="Mondo S."/>
            <person name="Calhoun S."/>
            <person name="Riley R."/>
            <person name="Ohm R."/>
            <person name="LaButti K."/>
            <person name="Andreopoulos B."/>
            <person name="Pangilinan J."/>
            <person name="Nolan M."/>
            <person name="Tritt A."/>
            <person name="Clum A."/>
            <person name="Lipzen A."/>
            <person name="Daum C."/>
            <person name="Barry K."/>
            <person name="Grigoriev I.V."/>
            <person name="Vilgalys R."/>
        </authorList>
    </citation>
    <scope>NUCLEOTIDE SEQUENCE</scope>
    <source>
        <strain evidence="3">PMI_201</strain>
    </source>
</reference>
<keyword evidence="4" id="KW-1185">Reference proteome</keyword>
<evidence type="ECO:0000313" key="3">
    <source>
        <dbReference type="EMBL" id="KAH8692736.1"/>
    </source>
</evidence>
<gene>
    <name evidence="3" type="ORF">BGW36DRAFT_385085</name>
</gene>
<dbReference type="GeneID" id="70247165"/>
<name>A0AAD4KNW7_9EURO</name>
<dbReference type="AlphaFoldDB" id="A0AAD4KNW7"/>
<feature type="transmembrane region" description="Helical" evidence="1">
    <location>
        <begin position="95"/>
        <end position="114"/>
    </location>
</feature>
<evidence type="ECO:0000256" key="1">
    <source>
        <dbReference type="SAM" id="Phobius"/>
    </source>
</evidence>
<evidence type="ECO:0000313" key="4">
    <source>
        <dbReference type="Proteomes" id="UP001201262"/>
    </source>
</evidence>
<keyword evidence="1" id="KW-1133">Transmembrane helix</keyword>
<feature type="transmembrane region" description="Helical" evidence="1">
    <location>
        <begin position="20"/>
        <end position="39"/>
    </location>
</feature>
<dbReference type="InterPro" id="IPR056121">
    <property type="entry name" value="DUF7704"/>
</dbReference>
<protein>
    <recommendedName>
        <fullName evidence="2">DUF7704 domain-containing protein</fullName>
    </recommendedName>
</protein>
<keyword evidence="1" id="KW-0812">Transmembrane</keyword>
<sequence>MAKSTSEENNTRIAFYYRLFFLYVEPLSALSGAICAGVYPSHYLAMTEKIPSESSWLPLGMHVGLRQLANMYLLFALNEALLLRITSDSRVWRALLLNLLIADLGHLYSLTPLGYQVYYEFWNWNAMDWGNVPFVYLGMTSRLSFLLGLGVKSKRD</sequence>
<organism evidence="3 4">
    <name type="scientific">Talaromyces proteolyticus</name>
    <dbReference type="NCBI Taxonomy" id="1131652"/>
    <lineage>
        <taxon>Eukaryota</taxon>
        <taxon>Fungi</taxon>
        <taxon>Dikarya</taxon>
        <taxon>Ascomycota</taxon>
        <taxon>Pezizomycotina</taxon>
        <taxon>Eurotiomycetes</taxon>
        <taxon>Eurotiomycetidae</taxon>
        <taxon>Eurotiales</taxon>
        <taxon>Trichocomaceae</taxon>
        <taxon>Talaromyces</taxon>
        <taxon>Talaromyces sect. Bacilispori</taxon>
    </lineage>
</organism>
<evidence type="ECO:0000259" key="2">
    <source>
        <dbReference type="Pfam" id="PF24803"/>
    </source>
</evidence>
<dbReference type="Proteomes" id="UP001201262">
    <property type="component" value="Unassembled WGS sequence"/>
</dbReference>
<dbReference type="PANTHER" id="PTHR37019">
    <property type="entry name" value="CHROMOSOME 1, WHOLE GENOME SHOTGUN SEQUENCE"/>
    <property type="match status" value="1"/>
</dbReference>
<comment type="caution">
    <text evidence="3">The sequence shown here is derived from an EMBL/GenBank/DDBJ whole genome shotgun (WGS) entry which is preliminary data.</text>
</comment>
<dbReference type="PANTHER" id="PTHR37019:SF1">
    <property type="entry name" value="EXPERA DOMAIN-CONTAINING PROTEIN"/>
    <property type="match status" value="1"/>
</dbReference>